<feature type="domain" description="NnrU" evidence="6">
    <location>
        <begin position="3"/>
        <end position="178"/>
    </location>
</feature>
<evidence type="ECO:0000313" key="8">
    <source>
        <dbReference type="Proteomes" id="UP000023430"/>
    </source>
</evidence>
<feature type="transmembrane region" description="Helical" evidence="5">
    <location>
        <begin position="65"/>
        <end position="84"/>
    </location>
</feature>
<gene>
    <name evidence="7" type="ORF">RISW2_20095</name>
</gene>
<evidence type="ECO:0000256" key="5">
    <source>
        <dbReference type="SAM" id="Phobius"/>
    </source>
</evidence>
<evidence type="ECO:0000313" key="7">
    <source>
        <dbReference type="EMBL" id="ETX29953.1"/>
    </source>
</evidence>
<dbReference type="AlphaFoldDB" id="X7FB57"/>
<keyword evidence="2 5" id="KW-0812">Transmembrane</keyword>
<dbReference type="STRING" id="1449351.RISW2_20095"/>
<sequence>MILLVLGLALWVGAHLFKRLAPDARAGLGSSGKALVAVAIVAALVLMILGYRAAPFVAVWTPPPFMVHVNNLLMVVAVFIYGMSATTGRLRGKMRHPQLTAVKIWAVAHLLVNGDLAAIVLFGGLLLWAVAEVVIINRSEPWDRPAPGPAKKDVTLVIVTIAMFAVITAIHAWLGVWPFPG</sequence>
<dbReference type="eggNOG" id="COG4094">
    <property type="taxonomic scope" value="Bacteria"/>
</dbReference>
<protein>
    <submittedName>
        <fullName evidence="7">Membrane protein</fullName>
    </submittedName>
</protein>
<dbReference type="OrthoDB" id="5293641at2"/>
<reference evidence="7 8" key="1">
    <citation type="submission" date="2014-01" db="EMBL/GenBank/DDBJ databases">
        <title>Roseivivax isoporae LMG 25204 Genome Sequencing.</title>
        <authorList>
            <person name="Lai Q."/>
            <person name="Li G."/>
            <person name="Shao Z."/>
        </authorList>
    </citation>
    <scope>NUCLEOTIDE SEQUENCE [LARGE SCALE GENOMIC DNA]</scope>
    <source>
        <strain evidence="7 8">LMG 25204</strain>
    </source>
</reference>
<feature type="transmembrane region" description="Helical" evidence="5">
    <location>
        <begin position="154"/>
        <end position="174"/>
    </location>
</feature>
<feature type="transmembrane region" description="Helical" evidence="5">
    <location>
        <begin position="104"/>
        <end position="134"/>
    </location>
</feature>
<evidence type="ECO:0000256" key="2">
    <source>
        <dbReference type="ARBA" id="ARBA00022692"/>
    </source>
</evidence>
<name>X7FB57_9RHOB</name>
<dbReference type="EMBL" id="JAME01000006">
    <property type="protein sequence ID" value="ETX29953.1"/>
    <property type="molecule type" value="Genomic_DNA"/>
</dbReference>
<proteinExistence type="predicted"/>
<dbReference type="RefSeq" id="WP_043767715.1">
    <property type="nucleotide sequence ID" value="NZ_JAME01000006.1"/>
</dbReference>
<feature type="transmembrane region" description="Helical" evidence="5">
    <location>
        <begin position="34"/>
        <end position="53"/>
    </location>
</feature>
<evidence type="ECO:0000256" key="4">
    <source>
        <dbReference type="ARBA" id="ARBA00023136"/>
    </source>
</evidence>
<keyword evidence="3 5" id="KW-1133">Transmembrane helix</keyword>
<evidence type="ECO:0000256" key="1">
    <source>
        <dbReference type="ARBA" id="ARBA00004141"/>
    </source>
</evidence>
<dbReference type="Pfam" id="PF07298">
    <property type="entry name" value="NnrU"/>
    <property type="match status" value="1"/>
</dbReference>
<dbReference type="PATRIC" id="fig|1449351.3.peg.1147"/>
<dbReference type="InterPro" id="IPR009915">
    <property type="entry name" value="NnrU_dom"/>
</dbReference>
<keyword evidence="4 5" id="KW-0472">Membrane</keyword>
<accession>X7FB57</accession>
<evidence type="ECO:0000259" key="6">
    <source>
        <dbReference type="Pfam" id="PF07298"/>
    </source>
</evidence>
<comment type="subcellular location">
    <subcellularLocation>
        <location evidence="1">Membrane</location>
        <topology evidence="1">Multi-pass membrane protein</topology>
    </subcellularLocation>
</comment>
<comment type="caution">
    <text evidence="7">The sequence shown here is derived from an EMBL/GenBank/DDBJ whole genome shotgun (WGS) entry which is preliminary data.</text>
</comment>
<dbReference type="Proteomes" id="UP000023430">
    <property type="component" value="Unassembled WGS sequence"/>
</dbReference>
<organism evidence="7 8">
    <name type="scientific">Roseivivax isoporae LMG 25204</name>
    <dbReference type="NCBI Taxonomy" id="1449351"/>
    <lineage>
        <taxon>Bacteria</taxon>
        <taxon>Pseudomonadati</taxon>
        <taxon>Pseudomonadota</taxon>
        <taxon>Alphaproteobacteria</taxon>
        <taxon>Rhodobacterales</taxon>
        <taxon>Roseobacteraceae</taxon>
        <taxon>Roseivivax</taxon>
    </lineage>
</organism>
<keyword evidence="8" id="KW-1185">Reference proteome</keyword>
<evidence type="ECO:0000256" key="3">
    <source>
        <dbReference type="ARBA" id="ARBA00022989"/>
    </source>
</evidence>
<dbReference type="GO" id="GO:0016020">
    <property type="term" value="C:membrane"/>
    <property type="evidence" value="ECO:0007669"/>
    <property type="project" value="UniProtKB-SubCell"/>
</dbReference>